<comment type="caution">
    <text evidence="7">The sequence shown here is derived from an EMBL/GenBank/DDBJ whole genome shotgun (WGS) entry which is preliminary data.</text>
</comment>
<evidence type="ECO:0000256" key="1">
    <source>
        <dbReference type="ARBA" id="ARBA00022839"/>
    </source>
</evidence>
<evidence type="ECO:0000259" key="6">
    <source>
        <dbReference type="SMART" id="SM00849"/>
    </source>
</evidence>
<evidence type="ECO:0000256" key="4">
    <source>
        <dbReference type="ARBA" id="ARBA00034301"/>
    </source>
</evidence>
<sequence length="472" mass="52390">MTNETKIRFWAGLRTIGGTIITIEYGRARIVFDFGTPFLGASPLADHEVRKREPKLVHDYLKLGILPEIGGLYAGHELPRGMNHVPSERSDLETAVFISHLHLDHMSVMGLVAPSIPVYLSEESAKLYASLNEIGEGVPGNRDYQSMALHKPVRVGEIEVTALPMDHCVPGACGFHIRTPDGCVFYTGDLRFHGFDQELTKQSLSTAKAMGLDALIIEGTMLWEPDADGSMGELTGDLVLPEATELTLPSRIAAALQGSEGLAVFNVYHRNIGRLRTMVQAAREVGRTLVLEPATAYLLYKHTGLTDALVYASSGFLRQLQEEKLYDWQTTVLQQFKRISADEINLSPSGYFVQNEYRHLLELLDLNTGGGLFIHSDGTPLGSYDPSYERLLQFVERAGMSFESHRVSGHASARHLKWTVDYLDPAVLIPLHSFYPERLQPLNGVRLLPESGQTYVLKNRSLLAVQTTDFSN</sequence>
<dbReference type="Pfam" id="PF12706">
    <property type="entry name" value="Lactamase_B_2"/>
    <property type="match status" value="1"/>
</dbReference>
<dbReference type="EMBL" id="JAQAGZ010000001">
    <property type="protein sequence ID" value="MCZ8511014.1"/>
    <property type="molecule type" value="Genomic_DNA"/>
</dbReference>
<evidence type="ECO:0000313" key="7">
    <source>
        <dbReference type="EMBL" id="MCZ8511014.1"/>
    </source>
</evidence>
<comment type="catalytic activity">
    <reaction evidence="5">
        <text>3',5'-cyclic UMP + H2O = UMP + H(+)</text>
        <dbReference type="Rhea" id="RHEA:70575"/>
        <dbReference type="ChEBI" id="CHEBI:15377"/>
        <dbReference type="ChEBI" id="CHEBI:15378"/>
        <dbReference type="ChEBI" id="CHEBI:57865"/>
        <dbReference type="ChEBI" id="CHEBI:184387"/>
    </reaction>
    <physiologicalReaction direction="left-to-right" evidence="5">
        <dbReference type="Rhea" id="RHEA:70576"/>
    </physiologicalReaction>
</comment>
<keyword evidence="1" id="KW-0378">Hydrolase</keyword>
<feature type="domain" description="Metallo-beta-lactamase" evidence="6">
    <location>
        <begin position="17"/>
        <end position="221"/>
    </location>
</feature>
<keyword evidence="1" id="KW-0269">Exonuclease</keyword>
<keyword evidence="8" id="KW-1185">Reference proteome</keyword>
<dbReference type="SMART" id="SM00849">
    <property type="entry name" value="Lactamase_B"/>
    <property type="match status" value="1"/>
</dbReference>
<evidence type="ECO:0000256" key="3">
    <source>
        <dbReference type="ARBA" id="ARBA00034221"/>
    </source>
</evidence>
<keyword evidence="1" id="KW-0540">Nuclease</keyword>
<proteinExistence type="predicted"/>
<evidence type="ECO:0000256" key="2">
    <source>
        <dbReference type="ARBA" id="ARBA00022884"/>
    </source>
</evidence>
<gene>
    <name evidence="7" type="ORF">O9H85_00900</name>
</gene>
<dbReference type="RefSeq" id="WP_269879387.1">
    <property type="nucleotide sequence ID" value="NZ_JAQAGZ010000001.1"/>
</dbReference>
<keyword evidence="2" id="KW-0694">RNA-binding</keyword>
<dbReference type="Gene3D" id="3.60.15.10">
    <property type="entry name" value="Ribonuclease Z/Hydroxyacylglutathione hydrolase-like"/>
    <property type="match status" value="1"/>
</dbReference>
<reference evidence="7 8" key="1">
    <citation type="submission" date="2022-12" db="EMBL/GenBank/DDBJ databases">
        <title>Draft genome sequence of Paenibacillus sp. dW9.</title>
        <authorList>
            <person name="Choi E.-W."/>
            <person name="Kim D.-U."/>
        </authorList>
    </citation>
    <scope>NUCLEOTIDE SEQUENCE [LARGE SCALE GENOMIC DNA]</scope>
    <source>
        <strain evidence="8">dW9</strain>
    </source>
</reference>
<protein>
    <submittedName>
        <fullName evidence="7">MBL fold metallo-hydrolase</fullName>
    </submittedName>
</protein>
<accession>A0ABT4Q2A4</accession>
<comment type="function">
    <text evidence="4">Counteracts the endogenous Pycsar antiviral defense system. Phosphodiesterase that enables metal-dependent hydrolysis of host cyclic nucleotide Pycsar defense signals such as cCMP and cUMP.</text>
</comment>
<dbReference type="SUPFAM" id="SSF56281">
    <property type="entry name" value="Metallo-hydrolase/oxidoreductase"/>
    <property type="match status" value="1"/>
</dbReference>
<dbReference type="InterPro" id="IPR001279">
    <property type="entry name" value="Metallo-B-lactamas"/>
</dbReference>
<dbReference type="Gene3D" id="3.40.50.10710">
    <property type="entry name" value="Metallo-hydrolase/oxidoreductase"/>
    <property type="match status" value="1"/>
</dbReference>
<organism evidence="7 8">
    <name type="scientific">Paenibacillus gyeongsangnamensis</name>
    <dbReference type="NCBI Taxonomy" id="3388067"/>
    <lineage>
        <taxon>Bacteria</taxon>
        <taxon>Bacillati</taxon>
        <taxon>Bacillota</taxon>
        <taxon>Bacilli</taxon>
        <taxon>Bacillales</taxon>
        <taxon>Paenibacillaceae</taxon>
        <taxon>Paenibacillus</taxon>
    </lineage>
</organism>
<evidence type="ECO:0000256" key="5">
    <source>
        <dbReference type="ARBA" id="ARBA00048505"/>
    </source>
</evidence>
<dbReference type="PANTHER" id="PTHR43694:SF1">
    <property type="entry name" value="RIBONUCLEASE J"/>
    <property type="match status" value="1"/>
</dbReference>
<dbReference type="InterPro" id="IPR036866">
    <property type="entry name" value="RibonucZ/Hydroxyglut_hydro"/>
</dbReference>
<dbReference type="Proteomes" id="UP001527882">
    <property type="component" value="Unassembled WGS sequence"/>
</dbReference>
<evidence type="ECO:0000313" key="8">
    <source>
        <dbReference type="Proteomes" id="UP001527882"/>
    </source>
</evidence>
<comment type="catalytic activity">
    <reaction evidence="3">
        <text>3',5'-cyclic CMP + H2O = CMP + H(+)</text>
        <dbReference type="Rhea" id="RHEA:72675"/>
        <dbReference type="ChEBI" id="CHEBI:15377"/>
        <dbReference type="ChEBI" id="CHEBI:15378"/>
        <dbReference type="ChEBI" id="CHEBI:58003"/>
        <dbReference type="ChEBI" id="CHEBI:60377"/>
    </reaction>
    <physiologicalReaction direction="left-to-right" evidence="3">
        <dbReference type="Rhea" id="RHEA:72676"/>
    </physiologicalReaction>
</comment>
<name>A0ABT4Q2A4_9BACL</name>
<dbReference type="PANTHER" id="PTHR43694">
    <property type="entry name" value="RIBONUCLEASE J"/>
    <property type="match status" value="1"/>
</dbReference>
<dbReference type="CDD" id="cd07732">
    <property type="entry name" value="metallo-hydrolase-like_MBL-fold"/>
    <property type="match status" value="1"/>
</dbReference>
<dbReference type="InterPro" id="IPR042173">
    <property type="entry name" value="RNase_J_2"/>
</dbReference>